<dbReference type="KEGG" id="adl:AURDEDRAFT_178694"/>
<proteinExistence type="predicted"/>
<dbReference type="InParanoid" id="J0D119"/>
<protein>
    <submittedName>
        <fullName evidence="1">Uncharacterized protein</fullName>
    </submittedName>
</protein>
<evidence type="ECO:0000313" key="2">
    <source>
        <dbReference type="Proteomes" id="UP000006514"/>
    </source>
</evidence>
<organism evidence="1 2">
    <name type="scientific">Auricularia subglabra (strain TFB-10046 / SS5)</name>
    <name type="common">White-rot fungus</name>
    <name type="synonym">Auricularia delicata (strain TFB10046)</name>
    <dbReference type="NCBI Taxonomy" id="717982"/>
    <lineage>
        <taxon>Eukaryota</taxon>
        <taxon>Fungi</taxon>
        <taxon>Dikarya</taxon>
        <taxon>Basidiomycota</taxon>
        <taxon>Agaricomycotina</taxon>
        <taxon>Agaricomycetes</taxon>
        <taxon>Auriculariales</taxon>
        <taxon>Auriculariaceae</taxon>
        <taxon>Auricularia</taxon>
    </lineage>
</organism>
<accession>J0D119</accession>
<keyword evidence="2" id="KW-1185">Reference proteome</keyword>
<gene>
    <name evidence="1" type="ORF">AURDEDRAFT_178694</name>
</gene>
<name>J0D119_AURST</name>
<dbReference type="EMBL" id="JH689155">
    <property type="protein sequence ID" value="EJD32262.1"/>
    <property type="molecule type" value="Genomic_DNA"/>
</dbReference>
<dbReference type="AlphaFoldDB" id="J0D119"/>
<dbReference type="Proteomes" id="UP000006514">
    <property type="component" value="Unassembled WGS sequence"/>
</dbReference>
<evidence type="ECO:0000313" key="1">
    <source>
        <dbReference type="EMBL" id="EJD32262.1"/>
    </source>
</evidence>
<reference evidence="2" key="1">
    <citation type="journal article" date="2012" name="Science">
        <title>The Paleozoic origin of enzymatic lignin decomposition reconstructed from 31 fungal genomes.</title>
        <authorList>
            <person name="Floudas D."/>
            <person name="Binder M."/>
            <person name="Riley R."/>
            <person name="Barry K."/>
            <person name="Blanchette R.A."/>
            <person name="Henrissat B."/>
            <person name="Martinez A.T."/>
            <person name="Otillar R."/>
            <person name="Spatafora J.W."/>
            <person name="Yadav J.S."/>
            <person name="Aerts A."/>
            <person name="Benoit I."/>
            <person name="Boyd A."/>
            <person name="Carlson A."/>
            <person name="Copeland A."/>
            <person name="Coutinho P.M."/>
            <person name="de Vries R.P."/>
            <person name="Ferreira P."/>
            <person name="Findley K."/>
            <person name="Foster B."/>
            <person name="Gaskell J."/>
            <person name="Glotzer D."/>
            <person name="Gorecki P."/>
            <person name="Heitman J."/>
            <person name="Hesse C."/>
            <person name="Hori C."/>
            <person name="Igarashi K."/>
            <person name="Jurgens J.A."/>
            <person name="Kallen N."/>
            <person name="Kersten P."/>
            <person name="Kohler A."/>
            <person name="Kuees U."/>
            <person name="Kumar T.K.A."/>
            <person name="Kuo A."/>
            <person name="LaButti K."/>
            <person name="Larrondo L.F."/>
            <person name="Lindquist E."/>
            <person name="Ling A."/>
            <person name="Lombard V."/>
            <person name="Lucas S."/>
            <person name="Lundell T."/>
            <person name="Martin R."/>
            <person name="McLaughlin D.J."/>
            <person name="Morgenstern I."/>
            <person name="Morin E."/>
            <person name="Murat C."/>
            <person name="Nagy L.G."/>
            <person name="Nolan M."/>
            <person name="Ohm R.A."/>
            <person name="Patyshakuliyeva A."/>
            <person name="Rokas A."/>
            <person name="Ruiz-Duenas F.J."/>
            <person name="Sabat G."/>
            <person name="Salamov A."/>
            <person name="Samejima M."/>
            <person name="Schmutz J."/>
            <person name="Slot J.C."/>
            <person name="St John F."/>
            <person name="Stenlid J."/>
            <person name="Sun H."/>
            <person name="Sun S."/>
            <person name="Syed K."/>
            <person name="Tsang A."/>
            <person name="Wiebenga A."/>
            <person name="Young D."/>
            <person name="Pisabarro A."/>
            <person name="Eastwood D.C."/>
            <person name="Martin F."/>
            <person name="Cullen D."/>
            <person name="Grigoriev I.V."/>
            <person name="Hibbett D.S."/>
        </authorList>
    </citation>
    <scope>NUCLEOTIDE SEQUENCE [LARGE SCALE GENOMIC DNA]</scope>
    <source>
        <strain evidence="2">TFB10046</strain>
    </source>
</reference>
<sequence length="400" mass="44842">MRNVVIPAVRSHVPRCQEIALVVSAASAPSVWPLFAIPAPRLKNLQVIVRRANTTLAPLPMSMFSGPEPPKLEHVFLYDVPLPCDIPPVRHELLGVKFIYVHLPSQLDDALHWIPQAHSVDLWAGPLDDDEPDPLSPSLFQSHPNLQHASVLAIYNDLMLRSSPCRRIPVLHVRMRYPDSMSIRDLLADETALCMCIRTELRPQLGGGKRPWGIVTIATPDRRVVRHLDFLSASYMKSRHFLRGLVDGDKVVHLTIGISAGLVRLCRLGCQLPRLRTLCLLIKRLPTDTIRWTSGSIVCLGLRTLLLQRDESLTELTIRRAAVDRFIIDALQLREGASLDVFLSGVRMLGDDNKSGTIASVSYRDKGPQPQPGGKWRTIGREINNITWVVDEPWMGWMDA</sequence>